<gene>
    <name evidence="2" type="ORF">AbraCBS73388_010662</name>
</gene>
<feature type="compositionally biased region" description="Basic and acidic residues" evidence="1">
    <location>
        <begin position="80"/>
        <end position="89"/>
    </location>
</feature>
<name>A0A9W6DNS1_9EURO</name>
<evidence type="ECO:0000256" key="1">
    <source>
        <dbReference type="SAM" id="MobiDB-lite"/>
    </source>
</evidence>
<organism evidence="2 3">
    <name type="scientific">Aspergillus brasiliensis</name>
    <dbReference type="NCBI Taxonomy" id="319629"/>
    <lineage>
        <taxon>Eukaryota</taxon>
        <taxon>Fungi</taxon>
        <taxon>Dikarya</taxon>
        <taxon>Ascomycota</taxon>
        <taxon>Pezizomycotina</taxon>
        <taxon>Eurotiomycetes</taxon>
        <taxon>Eurotiomycetidae</taxon>
        <taxon>Eurotiales</taxon>
        <taxon>Aspergillaceae</taxon>
        <taxon>Aspergillus</taxon>
        <taxon>Aspergillus subgen. Circumdati</taxon>
    </lineage>
</organism>
<reference evidence="2" key="1">
    <citation type="submission" date="2022-07" db="EMBL/GenBank/DDBJ databases">
        <title>Taxonomy of Aspergillus series Nigri: significant species reduction supported by multi-species coalescent approaches.</title>
        <authorList>
            <person name="Bian C."/>
            <person name="Kusuya Y."/>
            <person name="Sklenar F."/>
            <person name="D'hooge E."/>
            <person name="Yaguchi T."/>
            <person name="Takahashi H."/>
            <person name="Hubka V."/>
        </authorList>
    </citation>
    <scope>NUCLEOTIDE SEQUENCE</scope>
    <source>
        <strain evidence="2">CBS 733.88</strain>
    </source>
</reference>
<evidence type="ECO:0000313" key="3">
    <source>
        <dbReference type="Proteomes" id="UP001143548"/>
    </source>
</evidence>
<dbReference type="AlphaFoldDB" id="A0A9W6DNS1"/>
<feature type="compositionally biased region" description="Acidic residues" evidence="1">
    <location>
        <begin position="90"/>
        <end position="100"/>
    </location>
</feature>
<evidence type="ECO:0000313" key="2">
    <source>
        <dbReference type="EMBL" id="GKZ24049.1"/>
    </source>
</evidence>
<feature type="region of interest" description="Disordered" evidence="1">
    <location>
        <begin position="74"/>
        <end position="123"/>
    </location>
</feature>
<accession>A0A9W6DNS1</accession>
<comment type="caution">
    <text evidence="2">The sequence shown here is derived from an EMBL/GenBank/DDBJ whole genome shotgun (WGS) entry which is preliminary data.</text>
</comment>
<dbReference type="EMBL" id="BROQ01000078">
    <property type="protein sequence ID" value="GKZ24049.1"/>
    <property type="molecule type" value="Genomic_DNA"/>
</dbReference>
<proteinExistence type="predicted"/>
<protein>
    <submittedName>
        <fullName evidence="2">Uncharacterized protein</fullName>
    </submittedName>
</protein>
<dbReference type="Proteomes" id="UP001143548">
    <property type="component" value="Unassembled WGS sequence"/>
</dbReference>
<sequence length="138" mass="15213">MSNNPTITITQISQVRKLYMTKIIERGYSRTLRDKCRDIWDEVIIDAVEANAECSSGRSGVVNTDGYTTTTITTTITTTQKRETAKEKEGDDTESEETESSESSSSNSEMEVEVDASLDGSDCGCAEGLSGEFGQWEW</sequence>